<feature type="region of interest" description="Disordered" evidence="1">
    <location>
        <begin position="86"/>
        <end position="107"/>
    </location>
</feature>
<dbReference type="AlphaFoldDB" id="A0A918LWZ5"/>
<gene>
    <name evidence="3" type="ORF">GCM10014713_64060</name>
</gene>
<organism evidence="3 4">
    <name type="scientific">Streptomyces purpureus</name>
    <dbReference type="NCBI Taxonomy" id="1951"/>
    <lineage>
        <taxon>Bacteria</taxon>
        <taxon>Bacillati</taxon>
        <taxon>Actinomycetota</taxon>
        <taxon>Actinomycetes</taxon>
        <taxon>Kitasatosporales</taxon>
        <taxon>Streptomycetaceae</taxon>
        <taxon>Streptomyces</taxon>
    </lineage>
</organism>
<feature type="region of interest" description="Disordered" evidence="1">
    <location>
        <begin position="1"/>
        <end position="42"/>
    </location>
</feature>
<keyword evidence="2" id="KW-1133">Transmembrane helix</keyword>
<sequence length="202" mass="19910">MTSCTPSPSSPSPSSPSAGSSSSLSSPPSSVPGLRGVPAFPPVRVRRGAQRLRLRRAMRRRRRSLAAGLAMTAAALAAMGQGLPGGSAAAGPPTASASAAASGDPAPRPVRMVAAPVRIADAATVRLLRPGDRVDVIAAANSPTGEAGEPRVVATGARVARVPQSRETSPDGGALVVLSVPRSTATALAGAGASSRLAVTLC</sequence>
<keyword evidence="4" id="KW-1185">Reference proteome</keyword>
<proteinExistence type="predicted"/>
<keyword evidence="2" id="KW-0472">Membrane</keyword>
<comment type="caution">
    <text evidence="3">The sequence shown here is derived from an EMBL/GenBank/DDBJ whole genome shotgun (WGS) entry which is preliminary data.</text>
</comment>
<reference evidence="3" key="1">
    <citation type="journal article" date="2014" name="Int. J. Syst. Evol. Microbiol.">
        <title>Complete genome sequence of Corynebacterium casei LMG S-19264T (=DSM 44701T), isolated from a smear-ripened cheese.</title>
        <authorList>
            <consortium name="US DOE Joint Genome Institute (JGI-PGF)"/>
            <person name="Walter F."/>
            <person name="Albersmeier A."/>
            <person name="Kalinowski J."/>
            <person name="Ruckert C."/>
        </authorList>
    </citation>
    <scope>NUCLEOTIDE SEQUENCE</scope>
    <source>
        <strain evidence="3">JCM 3172</strain>
    </source>
</reference>
<dbReference type="EMBL" id="BMQQ01000040">
    <property type="protein sequence ID" value="GGT61802.1"/>
    <property type="molecule type" value="Genomic_DNA"/>
</dbReference>
<evidence type="ECO:0000256" key="1">
    <source>
        <dbReference type="SAM" id="MobiDB-lite"/>
    </source>
</evidence>
<feature type="compositionally biased region" description="Low complexity" evidence="1">
    <location>
        <begin position="15"/>
        <end position="32"/>
    </location>
</feature>
<evidence type="ECO:0000313" key="3">
    <source>
        <dbReference type="EMBL" id="GGT61802.1"/>
    </source>
</evidence>
<accession>A0A918LWZ5</accession>
<keyword evidence="2" id="KW-0812">Transmembrane</keyword>
<evidence type="ECO:0008006" key="5">
    <source>
        <dbReference type="Google" id="ProtNLM"/>
    </source>
</evidence>
<reference evidence="3" key="2">
    <citation type="submission" date="2020-09" db="EMBL/GenBank/DDBJ databases">
        <authorList>
            <person name="Sun Q."/>
            <person name="Ohkuma M."/>
        </authorList>
    </citation>
    <scope>NUCLEOTIDE SEQUENCE</scope>
    <source>
        <strain evidence="3">JCM 3172</strain>
    </source>
</reference>
<name>A0A918LWZ5_9ACTN</name>
<evidence type="ECO:0000256" key="2">
    <source>
        <dbReference type="SAM" id="Phobius"/>
    </source>
</evidence>
<dbReference type="Proteomes" id="UP000619486">
    <property type="component" value="Unassembled WGS sequence"/>
</dbReference>
<evidence type="ECO:0000313" key="4">
    <source>
        <dbReference type="Proteomes" id="UP000619486"/>
    </source>
</evidence>
<feature type="transmembrane region" description="Helical" evidence="2">
    <location>
        <begin position="65"/>
        <end position="83"/>
    </location>
</feature>
<protein>
    <recommendedName>
        <fullName evidence="5">Flp pilus assembly protein RcpC/CpaB domain-containing protein</fullName>
    </recommendedName>
</protein>